<dbReference type="EMBL" id="DS775446">
    <property type="protein sequence ID" value="EEC09344.1"/>
    <property type="molecule type" value="Genomic_DNA"/>
</dbReference>
<dbReference type="AlphaFoldDB" id="B7PRX2"/>
<reference evidence="2" key="1">
    <citation type="submission" date="2008-03" db="EMBL/GenBank/DDBJ databases">
        <title>Annotation of Ixodes scapularis.</title>
        <authorList>
            <consortium name="Ixodes scapularis Genome Project Consortium"/>
            <person name="Caler E."/>
            <person name="Hannick L.I."/>
            <person name="Bidwell S."/>
            <person name="Joardar V."/>
            <person name="Thiagarajan M."/>
            <person name="Amedeo P."/>
            <person name="Galinsky K.J."/>
            <person name="Schobel S."/>
            <person name="Inman J."/>
            <person name="Hostetler J."/>
            <person name="Miller J."/>
            <person name="Hammond M."/>
            <person name="Megy K."/>
            <person name="Lawson D."/>
            <person name="Kodira C."/>
            <person name="Sutton G."/>
            <person name="Meyer J."/>
            <person name="Hill C.A."/>
            <person name="Birren B."/>
            <person name="Nene V."/>
            <person name="Collins F."/>
            <person name="Alarcon-Chaidez F."/>
            <person name="Wikel S."/>
            <person name="Strausberg R."/>
        </authorList>
    </citation>
    <scope>NUCLEOTIDE SEQUENCE [LARGE SCALE GENOMIC DNA]</scope>
    <source>
        <strain evidence="2">Wikel colony</strain>
    </source>
</reference>
<evidence type="ECO:0000256" key="1">
    <source>
        <dbReference type="SAM" id="MobiDB-lite"/>
    </source>
</evidence>
<name>B7PRX2_IXOSC</name>
<feature type="non-terminal residue" evidence="2">
    <location>
        <position position="1"/>
    </location>
</feature>
<dbReference type="PaxDb" id="6945-B7PRX2"/>
<feature type="region of interest" description="Disordered" evidence="1">
    <location>
        <begin position="25"/>
        <end position="116"/>
    </location>
</feature>
<evidence type="ECO:0000313" key="2">
    <source>
        <dbReference type="EMBL" id="EEC09344.1"/>
    </source>
</evidence>
<feature type="compositionally biased region" description="Low complexity" evidence="1">
    <location>
        <begin position="55"/>
        <end position="71"/>
    </location>
</feature>
<protein>
    <submittedName>
        <fullName evidence="2">Uncharacterized protein</fullName>
    </submittedName>
</protein>
<proteinExistence type="predicted"/>
<accession>B7PRX2</accession>
<dbReference type="VEuPathDB" id="VectorBase:ISCW008208"/>
<sequence>SSYPPIGLSFAASPARHGGAIRVAETSSSQLPSPSGVHRRAILQPSPAPSRHRLAASSASPGCSSSSSSDAVGRPNDGRIFSLPPPASSGRGPPVPSSRHVISFSPSTGQTEIATG</sequence>
<feature type="compositionally biased region" description="Polar residues" evidence="1">
    <location>
        <begin position="104"/>
        <end position="116"/>
    </location>
</feature>
<organism>
    <name type="scientific">Ixodes scapularis</name>
    <name type="common">Black-legged tick</name>
    <name type="synonym">Deer tick</name>
    <dbReference type="NCBI Taxonomy" id="6945"/>
    <lineage>
        <taxon>Eukaryota</taxon>
        <taxon>Metazoa</taxon>
        <taxon>Ecdysozoa</taxon>
        <taxon>Arthropoda</taxon>
        <taxon>Chelicerata</taxon>
        <taxon>Arachnida</taxon>
        <taxon>Acari</taxon>
        <taxon>Parasitiformes</taxon>
        <taxon>Ixodida</taxon>
        <taxon>Ixodoidea</taxon>
        <taxon>Ixodidae</taxon>
        <taxon>Ixodinae</taxon>
        <taxon>Ixodes</taxon>
    </lineage>
</organism>
<feature type="non-terminal residue" evidence="2">
    <location>
        <position position="116"/>
    </location>
</feature>
<dbReference type="HOGENOM" id="CLU_2114950_0_0_1"/>
<gene>
    <name evidence="2" type="ORF">IscW_ISCW008208</name>
</gene>